<evidence type="ECO:0000256" key="5">
    <source>
        <dbReference type="SAM" id="Phobius"/>
    </source>
</evidence>
<accession>A0A4D6LLG8</accession>
<evidence type="ECO:0000313" key="8">
    <source>
        <dbReference type="Proteomes" id="UP000501690"/>
    </source>
</evidence>
<keyword evidence="1" id="KW-0479">Metal-binding</keyword>
<dbReference type="Pfam" id="PF06839">
    <property type="entry name" value="Zn_ribbon_GRF"/>
    <property type="match status" value="2"/>
</dbReference>
<keyword evidence="8" id="KW-1185">Reference proteome</keyword>
<proteinExistence type="predicted"/>
<evidence type="ECO:0000256" key="1">
    <source>
        <dbReference type="ARBA" id="ARBA00022723"/>
    </source>
</evidence>
<organism evidence="7 8">
    <name type="scientific">Vigna unguiculata</name>
    <name type="common">Cowpea</name>
    <dbReference type="NCBI Taxonomy" id="3917"/>
    <lineage>
        <taxon>Eukaryota</taxon>
        <taxon>Viridiplantae</taxon>
        <taxon>Streptophyta</taxon>
        <taxon>Embryophyta</taxon>
        <taxon>Tracheophyta</taxon>
        <taxon>Spermatophyta</taxon>
        <taxon>Magnoliopsida</taxon>
        <taxon>eudicotyledons</taxon>
        <taxon>Gunneridae</taxon>
        <taxon>Pentapetalae</taxon>
        <taxon>rosids</taxon>
        <taxon>fabids</taxon>
        <taxon>Fabales</taxon>
        <taxon>Fabaceae</taxon>
        <taxon>Papilionoideae</taxon>
        <taxon>50 kb inversion clade</taxon>
        <taxon>NPAAA clade</taxon>
        <taxon>indigoferoid/millettioid clade</taxon>
        <taxon>Phaseoleae</taxon>
        <taxon>Vigna</taxon>
    </lineage>
</organism>
<dbReference type="InterPro" id="IPR010666">
    <property type="entry name" value="Znf_GRF"/>
</dbReference>
<sequence length="270" mass="30696">MSRGPSLSSCNNWGQHGGSRVLGGAPMCDCEELAVVQTTRTAKNLGKEFWGCVNFKRRGEDTVGCNFFRWCFEDSVDERDAVIIRQRKRIYGLEKSVRGWKKRFQLSIVGMLFLVLVNIVLVICTFHGKVMSRGPSLSSCNHWGQHGGSRVLGGAPMCDCEELAVVQTTRTAKNLGKEFWGCVNFKRRREDTVGCNFFRWGFEDSVDERDAVIIRQRKRIYGLEKSVRGWKKRFQLSIVGMLFLVLVNIVLVICTFHGVFNRSLNVLPMV</sequence>
<dbReference type="PROSITE" id="PS51999">
    <property type="entry name" value="ZF_GRF"/>
    <property type="match status" value="2"/>
</dbReference>
<name>A0A4D6LLG8_VIGUN</name>
<keyword evidence="3" id="KW-0862">Zinc</keyword>
<dbReference type="AlphaFoldDB" id="A0A4D6LLG8"/>
<feature type="domain" description="GRF-type" evidence="6">
    <location>
        <begin position="158"/>
        <end position="204"/>
    </location>
</feature>
<protein>
    <recommendedName>
        <fullName evidence="6">GRF-type domain-containing protein</fullName>
    </recommendedName>
</protein>
<evidence type="ECO:0000259" key="6">
    <source>
        <dbReference type="PROSITE" id="PS51999"/>
    </source>
</evidence>
<dbReference type="EMBL" id="CP039348">
    <property type="protein sequence ID" value="QCD89437.1"/>
    <property type="molecule type" value="Genomic_DNA"/>
</dbReference>
<keyword evidence="5" id="KW-1133">Transmembrane helix</keyword>
<keyword evidence="2 4" id="KW-0863">Zinc-finger</keyword>
<gene>
    <name evidence="7" type="ORF">DEO72_LG4g381</name>
</gene>
<keyword evidence="5" id="KW-0472">Membrane</keyword>
<dbReference type="PANTHER" id="PTHR33248">
    <property type="entry name" value="ZINC ION-BINDING PROTEIN"/>
    <property type="match status" value="1"/>
</dbReference>
<feature type="transmembrane region" description="Helical" evidence="5">
    <location>
        <begin position="238"/>
        <end position="260"/>
    </location>
</feature>
<dbReference type="Proteomes" id="UP000501690">
    <property type="component" value="Linkage Group LG4"/>
</dbReference>
<evidence type="ECO:0000256" key="2">
    <source>
        <dbReference type="ARBA" id="ARBA00022771"/>
    </source>
</evidence>
<reference evidence="7 8" key="1">
    <citation type="submission" date="2019-04" db="EMBL/GenBank/DDBJ databases">
        <title>An improved genome assembly and genetic linkage map for asparagus bean, Vigna unguiculata ssp. sesquipedialis.</title>
        <authorList>
            <person name="Xia Q."/>
            <person name="Zhang R."/>
            <person name="Dong Y."/>
        </authorList>
    </citation>
    <scope>NUCLEOTIDE SEQUENCE [LARGE SCALE GENOMIC DNA]</scope>
    <source>
        <tissue evidence="7">Leaf</tissue>
    </source>
</reference>
<evidence type="ECO:0000313" key="7">
    <source>
        <dbReference type="EMBL" id="QCD89437.1"/>
    </source>
</evidence>
<evidence type="ECO:0000256" key="4">
    <source>
        <dbReference type="PROSITE-ProRule" id="PRU01343"/>
    </source>
</evidence>
<feature type="domain" description="GRF-type" evidence="6">
    <location>
        <begin position="28"/>
        <end position="74"/>
    </location>
</feature>
<keyword evidence="5" id="KW-0812">Transmembrane</keyword>
<dbReference type="GO" id="GO:0008270">
    <property type="term" value="F:zinc ion binding"/>
    <property type="evidence" value="ECO:0007669"/>
    <property type="project" value="UniProtKB-KW"/>
</dbReference>
<feature type="transmembrane region" description="Helical" evidence="5">
    <location>
        <begin position="104"/>
        <end position="126"/>
    </location>
</feature>
<evidence type="ECO:0000256" key="3">
    <source>
        <dbReference type="ARBA" id="ARBA00022833"/>
    </source>
</evidence>